<name>A0A1G8EHB2_BACOV</name>
<accession>A0A1G8EHB2</accession>
<evidence type="ECO:0000313" key="1">
    <source>
        <dbReference type="EMBL" id="SDH69089.1"/>
    </source>
</evidence>
<dbReference type="EMBL" id="FNDO01000010">
    <property type="protein sequence ID" value="SDH69089.1"/>
    <property type="molecule type" value="Genomic_DNA"/>
</dbReference>
<protein>
    <submittedName>
        <fullName evidence="1">Uncharacterized protein</fullName>
    </submittedName>
</protein>
<gene>
    <name evidence="1" type="ORF">SAMN05192582_101079</name>
</gene>
<dbReference type="RefSeq" id="WP_074636696.1">
    <property type="nucleotide sequence ID" value="NZ_FNDO01000010.1"/>
</dbReference>
<reference evidence="1 2" key="1">
    <citation type="submission" date="2016-10" db="EMBL/GenBank/DDBJ databases">
        <authorList>
            <person name="de Groot N.N."/>
        </authorList>
    </citation>
    <scope>NUCLEOTIDE SEQUENCE [LARGE SCALE GENOMIC DNA]</scope>
    <source>
        <strain evidence="1 2">NLAE-zl-C57</strain>
    </source>
</reference>
<proteinExistence type="predicted"/>
<sequence>MDNPLAELNKRIFNSANGLLLVLTLLLSISTYVAAQNYTEVVYLKNGSIIKGVIIEQVPNVSLKIKTGDGSLIICQMSDVTKITKEERYTRDYRKDTNDRKAARNTLKGYKGFVDFAYIGDVSDYNASKIELSTTHGYQFNNYFFVGGGVAFNYYTDADLYAAPIYANFRANFINKKVTPFADVKAGYAVGDIEGAYASIGVGVRFSLKGKKALNLALMYNFQDYDATTDYSYSYGGHYYHNSWNDTWELHGVGARFGFEF</sequence>
<evidence type="ECO:0000313" key="2">
    <source>
        <dbReference type="Proteomes" id="UP000181870"/>
    </source>
</evidence>
<dbReference type="AlphaFoldDB" id="A0A1G8EHB2"/>
<dbReference type="Proteomes" id="UP000181870">
    <property type="component" value="Unassembled WGS sequence"/>
</dbReference>
<organism evidence="1 2">
    <name type="scientific">Bacteroides ovatus</name>
    <dbReference type="NCBI Taxonomy" id="28116"/>
    <lineage>
        <taxon>Bacteria</taxon>
        <taxon>Pseudomonadati</taxon>
        <taxon>Bacteroidota</taxon>
        <taxon>Bacteroidia</taxon>
        <taxon>Bacteroidales</taxon>
        <taxon>Bacteroidaceae</taxon>
        <taxon>Bacteroides</taxon>
    </lineage>
</organism>